<evidence type="ECO:0000313" key="3">
    <source>
        <dbReference type="EMBL" id="MBO9202986.1"/>
    </source>
</evidence>
<dbReference type="EMBL" id="JAGHKO010000005">
    <property type="protein sequence ID" value="MBO9202986.1"/>
    <property type="molecule type" value="Genomic_DNA"/>
</dbReference>
<dbReference type="Pfam" id="PF16344">
    <property type="entry name" value="FecR_C"/>
    <property type="match status" value="1"/>
</dbReference>
<comment type="caution">
    <text evidence="3">The sequence shown here is derived from an EMBL/GenBank/DDBJ whole genome shotgun (WGS) entry which is preliminary data.</text>
</comment>
<evidence type="ECO:0000313" key="4">
    <source>
        <dbReference type="Proteomes" id="UP000677244"/>
    </source>
</evidence>
<dbReference type="RefSeq" id="WP_209141043.1">
    <property type="nucleotide sequence ID" value="NZ_JAGHKO010000005.1"/>
</dbReference>
<dbReference type="Proteomes" id="UP000677244">
    <property type="component" value="Unassembled WGS sequence"/>
</dbReference>
<evidence type="ECO:0000259" key="2">
    <source>
        <dbReference type="Pfam" id="PF16344"/>
    </source>
</evidence>
<organism evidence="3 4">
    <name type="scientific">Niastella soli</name>
    <dbReference type="NCBI Taxonomy" id="2821487"/>
    <lineage>
        <taxon>Bacteria</taxon>
        <taxon>Pseudomonadati</taxon>
        <taxon>Bacteroidota</taxon>
        <taxon>Chitinophagia</taxon>
        <taxon>Chitinophagales</taxon>
        <taxon>Chitinophagaceae</taxon>
        <taxon>Niastella</taxon>
    </lineage>
</organism>
<proteinExistence type="predicted"/>
<reference evidence="3 4" key="1">
    <citation type="submission" date="2021-03" db="EMBL/GenBank/DDBJ databases">
        <title>Assistant Professor.</title>
        <authorList>
            <person name="Huq M.A."/>
        </authorList>
    </citation>
    <scope>NUCLEOTIDE SEQUENCE [LARGE SCALE GENOMIC DNA]</scope>
    <source>
        <strain evidence="3 4">MAH-29</strain>
    </source>
</reference>
<keyword evidence="1" id="KW-1133">Transmembrane helix</keyword>
<gene>
    <name evidence="3" type="ORF">J7I42_22030</name>
</gene>
<dbReference type="Gene3D" id="3.55.50.30">
    <property type="match status" value="1"/>
</dbReference>
<dbReference type="InterPro" id="IPR032508">
    <property type="entry name" value="FecR_C"/>
</dbReference>
<protein>
    <submittedName>
        <fullName evidence="3">DUF4974 domain-containing protein</fullName>
    </submittedName>
</protein>
<name>A0ABS3YYI7_9BACT</name>
<sequence length="187" mass="20733">MDKKKVHINVANDKGYPEPDVPVQEAWESMQQLLVQTPAATVAASGFKNWLRKGWGKIMIGTAIAATVSLIAYVVINKETVKRDSLPATDTVHNSAPVPDTLMPAAKEKRISFEFSNTPFKQVAAYMEKEFGIQIMLKGNIGNCNITTRFDNNSLKEMLDVMAYTLAFEYIIDEDKKQVTISGNGCN</sequence>
<evidence type="ECO:0000256" key="1">
    <source>
        <dbReference type="SAM" id="Phobius"/>
    </source>
</evidence>
<feature type="domain" description="Protein FecR C-terminal" evidence="2">
    <location>
        <begin position="113"/>
        <end position="176"/>
    </location>
</feature>
<feature type="transmembrane region" description="Helical" evidence="1">
    <location>
        <begin position="58"/>
        <end position="76"/>
    </location>
</feature>
<keyword evidence="4" id="KW-1185">Reference proteome</keyword>
<keyword evidence="1" id="KW-0812">Transmembrane</keyword>
<accession>A0ABS3YYI7</accession>
<keyword evidence="1" id="KW-0472">Membrane</keyword>